<protein>
    <recommendedName>
        <fullName evidence="4">GST N-terminal domain-containing protein</fullName>
    </recommendedName>
</protein>
<gene>
    <name evidence="2" type="ORF">MKK02DRAFT_44507</name>
</gene>
<keyword evidence="3" id="KW-1185">Reference proteome</keyword>
<dbReference type="AlphaFoldDB" id="A0AA38H9A9"/>
<dbReference type="EMBL" id="JAKWFO010000005">
    <property type="protein sequence ID" value="KAI9635811.1"/>
    <property type="molecule type" value="Genomic_DNA"/>
</dbReference>
<dbReference type="Gene3D" id="3.40.30.10">
    <property type="entry name" value="Glutaredoxin"/>
    <property type="match status" value="1"/>
</dbReference>
<dbReference type="Gene3D" id="1.20.1050.10">
    <property type="match status" value="1"/>
</dbReference>
<evidence type="ECO:0000313" key="2">
    <source>
        <dbReference type="EMBL" id="KAI9635811.1"/>
    </source>
</evidence>
<sequence length="257" mass="29896">MTDTTDSHGTSIRPGAPPDPEVVLFDMRSPTLKVCFVSTILTVRCLLNYKKVRYHTVFMEYHEAEKKLRHIGRGNPVPSSAPRSRLVLPALHHIPTAQLIIGAPAIIHFLQRQYPDPPLAPSDPELREQWMQAYYPISDQFVISRELLHLSHKSARLIRIHREQELGFPLERLLREDEAVWLEAGQELREFGDELKRRHHRRRYLFSGDHPSLFEFAAAAEMHQLRLFSPEAFERLKGYPGFWNVYLAVEEFTKGRT</sequence>
<organism evidence="2 3">
    <name type="scientific">Dioszegia hungarica</name>
    <dbReference type="NCBI Taxonomy" id="4972"/>
    <lineage>
        <taxon>Eukaryota</taxon>
        <taxon>Fungi</taxon>
        <taxon>Dikarya</taxon>
        <taxon>Basidiomycota</taxon>
        <taxon>Agaricomycotina</taxon>
        <taxon>Tremellomycetes</taxon>
        <taxon>Tremellales</taxon>
        <taxon>Bulleribasidiaceae</taxon>
        <taxon>Dioszegia</taxon>
    </lineage>
</organism>
<dbReference type="Proteomes" id="UP001164286">
    <property type="component" value="Unassembled WGS sequence"/>
</dbReference>
<evidence type="ECO:0000256" key="1">
    <source>
        <dbReference type="SAM" id="MobiDB-lite"/>
    </source>
</evidence>
<feature type="region of interest" description="Disordered" evidence="1">
    <location>
        <begin position="1"/>
        <end position="20"/>
    </location>
</feature>
<feature type="compositionally biased region" description="Polar residues" evidence="1">
    <location>
        <begin position="1"/>
        <end position="10"/>
    </location>
</feature>
<comment type="caution">
    <text evidence="2">The sequence shown here is derived from an EMBL/GenBank/DDBJ whole genome shotgun (WGS) entry which is preliminary data.</text>
</comment>
<dbReference type="GeneID" id="77732167"/>
<evidence type="ECO:0000313" key="3">
    <source>
        <dbReference type="Proteomes" id="UP001164286"/>
    </source>
</evidence>
<proteinExistence type="predicted"/>
<name>A0AA38H9A9_9TREE</name>
<reference evidence="2" key="1">
    <citation type="journal article" date="2022" name="G3 (Bethesda)">
        <title>High quality genome of the basidiomycete yeast Dioszegia hungarica PDD-24b-2 isolated from cloud water.</title>
        <authorList>
            <person name="Jarrige D."/>
            <person name="Haridas S."/>
            <person name="Bleykasten-Grosshans C."/>
            <person name="Joly M."/>
            <person name="Nadalig T."/>
            <person name="Sancelme M."/>
            <person name="Vuilleumier S."/>
            <person name="Grigoriev I.V."/>
            <person name="Amato P."/>
            <person name="Bringel F."/>
        </authorList>
    </citation>
    <scope>NUCLEOTIDE SEQUENCE</scope>
    <source>
        <strain evidence="2">PDD-24b-2</strain>
    </source>
</reference>
<accession>A0AA38H9A9</accession>
<evidence type="ECO:0008006" key="4">
    <source>
        <dbReference type="Google" id="ProtNLM"/>
    </source>
</evidence>
<dbReference type="RefSeq" id="XP_052945588.1">
    <property type="nucleotide sequence ID" value="XM_053092962.1"/>
</dbReference>